<protein>
    <submittedName>
        <fullName evidence="1">Uncharacterized protein</fullName>
    </submittedName>
</protein>
<gene>
    <name evidence="1" type="ORF">Tco_0856505</name>
</gene>
<proteinExistence type="predicted"/>
<keyword evidence="2" id="KW-1185">Reference proteome</keyword>
<dbReference type="EMBL" id="BQNB010012908">
    <property type="protein sequence ID" value="GJT09463.1"/>
    <property type="molecule type" value="Genomic_DNA"/>
</dbReference>
<dbReference type="Proteomes" id="UP001151760">
    <property type="component" value="Unassembled WGS sequence"/>
</dbReference>
<name>A0ABQ5B6N2_9ASTR</name>
<accession>A0ABQ5B6N2</accession>
<comment type="caution">
    <text evidence="1">The sequence shown here is derived from an EMBL/GenBank/DDBJ whole genome shotgun (WGS) entry which is preliminary data.</text>
</comment>
<reference evidence="1" key="1">
    <citation type="journal article" date="2022" name="Int. J. Mol. Sci.">
        <title>Draft Genome of Tanacetum Coccineum: Genomic Comparison of Closely Related Tanacetum-Family Plants.</title>
        <authorList>
            <person name="Yamashiro T."/>
            <person name="Shiraishi A."/>
            <person name="Nakayama K."/>
            <person name="Satake H."/>
        </authorList>
    </citation>
    <scope>NUCLEOTIDE SEQUENCE</scope>
</reference>
<evidence type="ECO:0000313" key="2">
    <source>
        <dbReference type="Proteomes" id="UP001151760"/>
    </source>
</evidence>
<organism evidence="1 2">
    <name type="scientific">Tanacetum coccineum</name>
    <dbReference type="NCBI Taxonomy" id="301880"/>
    <lineage>
        <taxon>Eukaryota</taxon>
        <taxon>Viridiplantae</taxon>
        <taxon>Streptophyta</taxon>
        <taxon>Embryophyta</taxon>
        <taxon>Tracheophyta</taxon>
        <taxon>Spermatophyta</taxon>
        <taxon>Magnoliopsida</taxon>
        <taxon>eudicotyledons</taxon>
        <taxon>Gunneridae</taxon>
        <taxon>Pentapetalae</taxon>
        <taxon>asterids</taxon>
        <taxon>campanulids</taxon>
        <taxon>Asterales</taxon>
        <taxon>Asteraceae</taxon>
        <taxon>Asteroideae</taxon>
        <taxon>Anthemideae</taxon>
        <taxon>Anthemidinae</taxon>
        <taxon>Tanacetum</taxon>
    </lineage>
</organism>
<reference evidence="1" key="2">
    <citation type="submission" date="2022-01" db="EMBL/GenBank/DDBJ databases">
        <authorList>
            <person name="Yamashiro T."/>
            <person name="Shiraishi A."/>
            <person name="Satake H."/>
            <person name="Nakayama K."/>
        </authorList>
    </citation>
    <scope>NUCLEOTIDE SEQUENCE</scope>
</reference>
<sequence>MCSRGVARSMRDIFHHRCREHTQSIRRDGEVLKDFSYGAHFSYKSLGETSVWKSDVCLQSHGQVNIDIKGGLEFSNEITHDGLGDEKGSL</sequence>
<evidence type="ECO:0000313" key="1">
    <source>
        <dbReference type="EMBL" id="GJT09463.1"/>
    </source>
</evidence>